<dbReference type="Proteomes" id="UP000194841">
    <property type="component" value="Unassembled WGS sequence"/>
</dbReference>
<evidence type="ECO:0000256" key="4">
    <source>
        <dbReference type="ARBA" id="ARBA00022801"/>
    </source>
</evidence>
<gene>
    <name evidence="7" type="ORF">B1199_15770</name>
</gene>
<comment type="similarity">
    <text evidence="2">Belongs to the glycosyl hydrolase 3 family.</text>
</comment>
<proteinExistence type="inferred from homology"/>
<evidence type="ECO:0000256" key="1">
    <source>
        <dbReference type="ARBA" id="ARBA00001231"/>
    </source>
</evidence>
<dbReference type="InterPro" id="IPR017853">
    <property type="entry name" value="GH"/>
</dbReference>
<evidence type="ECO:0000313" key="7">
    <source>
        <dbReference type="EMBL" id="OUL56828.1"/>
    </source>
</evidence>
<dbReference type="Gene3D" id="3.20.20.300">
    <property type="entry name" value="Glycoside hydrolase, family 3, N-terminal domain"/>
    <property type="match status" value="1"/>
</dbReference>
<organism evidence="7 8">
    <name type="scientific">Pseudoalteromonas ulvae</name>
    <dbReference type="NCBI Taxonomy" id="107327"/>
    <lineage>
        <taxon>Bacteria</taxon>
        <taxon>Pseudomonadati</taxon>
        <taxon>Pseudomonadota</taxon>
        <taxon>Gammaproteobacteria</taxon>
        <taxon>Alteromonadales</taxon>
        <taxon>Pseudoalteromonadaceae</taxon>
        <taxon>Pseudoalteromonas</taxon>
    </lineage>
</organism>
<dbReference type="EC" id="3.2.1.52" evidence="3"/>
<evidence type="ECO:0000313" key="8">
    <source>
        <dbReference type="Proteomes" id="UP000194841"/>
    </source>
</evidence>
<evidence type="ECO:0000256" key="3">
    <source>
        <dbReference type="ARBA" id="ARBA00012663"/>
    </source>
</evidence>
<dbReference type="InterPro" id="IPR019800">
    <property type="entry name" value="Glyco_hydro_3_AS"/>
</dbReference>
<dbReference type="PANTHER" id="PTHR30480:SF13">
    <property type="entry name" value="BETA-HEXOSAMINIDASE"/>
    <property type="match status" value="1"/>
</dbReference>
<name>A0A244CMP5_PSEDV</name>
<evidence type="ECO:0000259" key="6">
    <source>
        <dbReference type="Pfam" id="PF00933"/>
    </source>
</evidence>
<reference evidence="7 8" key="1">
    <citation type="submission" date="2017-02" db="EMBL/GenBank/DDBJ databases">
        <title>Pseudoalteromonas ulvae TC14 Genome.</title>
        <authorList>
            <person name="Molmeret M."/>
        </authorList>
    </citation>
    <scope>NUCLEOTIDE SEQUENCE [LARGE SCALE GENOMIC DNA]</scope>
    <source>
        <strain evidence="7">TC14</strain>
    </source>
</reference>
<dbReference type="InterPro" id="IPR036962">
    <property type="entry name" value="Glyco_hydro_3_N_sf"/>
</dbReference>
<dbReference type="GO" id="GO:0009254">
    <property type="term" value="P:peptidoglycan turnover"/>
    <property type="evidence" value="ECO:0007669"/>
    <property type="project" value="TreeGrafter"/>
</dbReference>
<dbReference type="GO" id="GO:0004563">
    <property type="term" value="F:beta-N-acetylhexosaminidase activity"/>
    <property type="evidence" value="ECO:0007669"/>
    <property type="project" value="UniProtKB-EC"/>
</dbReference>
<dbReference type="EMBL" id="MWPV01000005">
    <property type="protein sequence ID" value="OUL56828.1"/>
    <property type="molecule type" value="Genomic_DNA"/>
</dbReference>
<dbReference type="PROSITE" id="PS00775">
    <property type="entry name" value="GLYCOSYL_HYDROL_F3"/>
    <property type="match status" value="1"/>
</dbReference>
<dbReference type="AlphaFoldDB" id="A0A244CMP5"/>
<keyword evidence="5" id="KW-0326">Glycosidase</keyword>
<dbReference type="SUPFAM" id="SSF51445">
    <property type="entry name" value="(Trans)glycosidases"/>
    <property type="match status" value="1"/>
</dbReference>
<dbReference type="RefSeq" id="WP_086745082.1">
    <property type="nucleotide sequence ID" value="NZ_MWPV01000005.1"/>
</dbReference>
<keyword evidence="8" id="KW-1185">Reference proteome</keyword>
<accession>A0A244CMP5</accession>
<dbReference type="NCBIfam" id="NF003740">
    <property type="entry name" value="PRK05337.1"/>
    <property type="match status" value="1"/>
</dbReference>
<feature type="domain" description="Glycoside hydrolase family 3 N-terminal" evidence="6">
    <location>
        <begin position="13"/>
        <end position="291"/>
    </location>
</feature>
<keyword evidence="4" id="KW-0378">Hydrolase</keyword>
<dbReference type="GO" id="GO:0005975">
    <property type="term" value="P:carbohydrate metabolic process"/>
    <property type="evidence" value="ECO:0007669"/>
    <property type="project" value="InterPro"/>
</dbReference>
<evidence type="ECO:0000256" key="2">
    <source>
        <dbReference type="ARBA" id="ARBA00005336"/>
    </source>
</evidence>
<protein>
    <recommendedName>
        <fullName evidence="3">beta-N-acetylhexosaminidase</fullName>
        <ecNumber evidence="3">3.2.1.52</ecNumber>
    </recommendedName>
</protein>
<dbReference type="OrthoDB" id="9786661at2"/>
<dbReference type="InterPro" id="IPR001764">
    <property type="entry name" value="Glyco_hydro_3_N"/>
</dbReference>
<comment type="caution">
    <text evidence="7">The sequence shown here is derived from an EMBL/GenBank/DDBJ whole genome shotgun (WGS) entry which is preliminary data.</text>
</comment>
<dbReference type="Pfam" id="PF00933">
    <property type="entry name" value="Glyco_hydro_3"/>
    <property type="match status" value="1"/>
</dbReference>
<dbReference type="InterPro" id="IPR050226">
    <property type="entry name" value="NagZ_Beta-hexosaminidase"/>
</dbReference>
<evidence type="ECO:0000256" key="5">
    <source>
        <dbReference type="ARBA" id="ARBA00023295"/>
    </source>
</evidence>
<comment type="catalytic activity">
    <reaction evidence="1">
        <text>Hydrolysis of terminal non-reducing N-acetyl-D-hexosamine residues in N-acetyl-beta-D-hexosaminides.</text>
        <dbReference type="EC" id="3.2.1.52"/>
    </reaction>
</comment>
<sequence>MGPILTGINGLSLEQHEVEVLQHPLVAGVILFSRNYEDNEQLIALTQQIKAISPTLLISVDHEGGRVQRFRHGFSAIPSMADAGIAQGKSTQEILLPLGFTLSAELRAHGIDFSFAPVLDINGISEVITNRAFSSEPDKAAVYAAQFISGMRRCGMKNVVKHFPGHGSVGPDSHIAMPIDERDKALIFSHDLRVFSQLMAQNLCDGVMPAHVIYSQCDDKPACFSTYWLQSVLRQQLQFNGVVFSDDLGMQGAVQMGDYLTRTKLALDAGCDIALLCNEPDGLYQVLDSLPICDYQHHGDNALSYLASTHFTMSELKTDTLWKQSQSIIARLNDQCTM</sequence>
<dbReference type="PANTHER" id="PTHR30480">
    <property type="entry name" value="BETA-HEXOSAMINIDASE-RELATED"/>
    <property type="match status" value="1"/>
</dbReference>